<dbReference type="GO" id="GO:0005886">
    <property type="term" value="C:plasma membrane"/>
    <property type="evidence" value="ECO:0007669"/>
    <property type="project" value="TreeGrafter"/>
</dbReference>
<dbReference type="GO" id="GO:0005509">
    <property type="term" value="F:calcium ion binding"/>
    <property type="evidence" value="ECO:0007669"/>
    <property type="project" value="InterPro"/>
</dbReference>
<dbReference type="InterPro" id="IPR000742">
    <property type="entry name" value="EGF"/>
</dbReference>
<keyword evidence="5" id="KW-0325">Glycoprotein</keyword>
<dbReference type="FunFam" id="2.10.25.10:FF:000122">
    <property type="entry name" value="Protein crumbs homolog 2"/>
    <property type="match status" value="1"/>
</dbReference>
<dbReference type="InterPro" id="IPR001881">
    <property type="entry name" value="EGF-like_Ca-bd_dom"/>
</dbReference>
<evidence type="ECO:0000256" key="6">
    <source>
        <dbReference type="PROSITE-ProRule" id="PRU00076"/>
    </source>
</evidence>
<name>A0A8B6HQU0_MYTGA</name>
<dbReference type="PROSITE" id="PS01186">
    <property type="entry name" value="EGF_2"/>
    <property type="match status" value="5"/>
</dbReference>
<evidence type="ECO:0000256" key="5">
    <source>
        <dbReference type="ARBA" id="ARBA00023180"/>
    </source>
</evidence>
<dbReference type="GO" id="GO:0008046">
    <property type="term" value="F:axon guidance receptor activity"/>
    <property type="evidence" value="ECO:0007669"/>
    <property type="project" value="TreeGrafter"/>
</dbReference>
<evidence type="ECO:0000256" key="3">
    <source>
        <dbReference type="ARBA" id="ARBA00022737"/>
    </source>
</evidence>
<dbReference type="InterPro" id="IPR013098">
    <property type="entry name" value="Ig_I-set"/>
</dbReference>
<dbReference type="SMART" id="SM00408">
    <property type="entry name" value="IGc2"/>
    <property type="match status" value="5"/>
</dbReference>
<dbReference type="FunFam" id="2.10.25.10:FF:000185">
    <property type="entry name" value="basement membrane-specific heparan sulfate proteoglycan core protein-like"/>
    <property type="match status" value="1"/>
</dbReference>
<dbReference type="GO" id="GO:0035282">
    <property type="term" value="P:segmentation"/>
    <property type="evidence" value="ECO:0007669"/>
    <property type="project" value="UniProtKB-ARBA"/>
</dbReference>
<feature type="domain" description="Ig-like" evidence="8">
    <location>
        <begin position="520"/>
        <end position="600"/>
    </location>
</feature>
<dbReference type="GO" id="GO:0043025">
    <property type="term" value="C:neuronal cell body"/>
    <property type="evidence" value="ECO:0007669"/>
    <property type="project" value="TreeGrafter"/>
</dbReference>
<dbReference type="SMART" id="SM00179">
    <property type="entry name" value="EGF_CA"/>
    <property type="match status" value="5"/>
</dbReference>
<dbReference type="GO" id="GO:0048863">
    <property type="term" value="P:stem cell differentiation"/>
    <property type="evidence" value="ECO:0007669"/>
    <property type="project" value="UniProtKB-ARBA"/>
</dbReference>
<feature type="domain" description="Ig-like" evidence="8">
    <location>
        <begin position="153"/>
        <end position="230"/>
    </location>
</feature>
<dbReference type="PROSITE" id="PS00022">
    <property type="entry name" value="EGF_1"/>
    <property type="match status" value="5"/>
</dbReference>
<evidence type="ECO:0000313" key="9">
    <source>
        <dbReference type="EMBL" id="VDI82881.1"/>
    </source>
</evidence>
<proteinExistence type="predicted"/>
<dbReference type="GO" id="GO:0019904">
    <property type="term" value="F:protein domain specific binding"/>
    <property type="evidence" value="ECO:0007669"/>
    <property type="project" value="UniProtKB-ARBA"/>
</dbReference>
<dbReference type="SMART" id="SM00409">
    <property type="entry name" value="IG"/>
    <property type="match status" value="6"/>
</dbReference>
<dbReference type="Pfam" id="PF13927">
    <property type="entry name" value="Ig_3"/>
    <property type="match status" value="3"/>
</dbReference>
<dbReference type="Pfam" id="PF12661">
    <property type="entry name" value="hEGF"/>
    <property type="match status" value="1"/>
</dbReference>
<dbReference type="PROSITE" id="PS01187">
    <property type="entry name" value="EGF_CA"/>
    <property type="match status" value="2"/>
</dbReference>
<dbReference type="GO" id="GO:0009952">
    <property type="term" value="P:anterior/posterior pattern specification"/>
    <property type="evidence" value="ECO:0007669"/>
    <property type="project" value="UniProtKB-ARBA"/>
</dbReference>
<feature type="disulfide bond" evidence="6">
    <location>
        <begin position="463"/>
        <end position="472"/>
    </location>
</feature>
<dbReference type="InterPro" id="IPR003599">
    <property type="entry name" value="Ig_sub"/>
</dbReference>
<evidence type="ECO:0000259" key="8">
    <source>
        <dbReference type="PROSITE" id="PS50835"/>
    </source>
</evidence>
<dbReference type="InterPro" id="IPR003598">
    <property type="entry name" value="Ig_sub2"/>
</dbReference>
<keyword evidence="4 6" id="KW-1015">Disulfide bond</keyword>
<sequence>MGLNTYLNSNIVLDLVCHSHPCLNGGICTDDQDSGHTCHCPLGFTGHNCEKDPFVLIKPNISLSETKTVSEGNSVLTIPCYAEGIPVPAITWASLENPSLPRNARQLAHFLVFKNVSTIDGGHYMCTAKNKVGTDIKVVQVIVRAKTDKQIAPVIHAPSSVQVKYYLEGRLTCNITGVPTPIVIWKHNNNVIPSSGNTLVIHSVTNATTGTYTCVATNGAGSSQANIMLEAKYDVPSIITPPLTSIIMAGHSHNFTCKATGHPTPNITWTYKMYIKHTADMPSHQLHSHGSVLTLFSSNTQESGQLTCTAQNEFGEDHASISVIIRSHAYPCAVCNGNGMLYHDSCLCSAGYGGSCCDTVLAIDYCRGKNCHHGTCSDGIGSYSCNCYAGYTGNHCEQETNECASNPCQHTSVCHDYVNRYSCTCKSGYTGINCDLDIDDCKSNRCLHQARCIDQLNGYTCSCTTGYTGKYCEINIECHRHPCQNGGICTDDQESGHTCHCPLGFTGYNCENESSIMIPPSVYLTDTKTVLEGSSVLTLPCYAEGVPTPNVTWESLDKPSLPRNARQLGHFLVFENVSSLDGGHYVCTAKNGVGTDIKVVQVIVKGRYERPHIAPLIHAPSTIKVKYYTEARITCSVTGFPTPNVTWIHNNILVQSSGNTLIIRSVTNATTGTYKCIATNDAGTSQANIQVKVTYDVPKIVSPPLTSLVMLDNLITLRFTKHTTDMPSHQLHQHDSVLTLFTINTQDSGLLTCSAKNEFGEDHISVAVIVRSPNPVG</sequence>
<organism evidence="9 10">
    <name type="scientific">Mytilus galloprovincialis</name>
    <name type="common">Mediterranean mussel</name>
    <dbReference type="NCBI Taxonomy" id="29158"/>
    <lineage>
        <taxon>Eukaryota</taxon>
        <taxon>Metazoa</taxon>
        <taxon>Spiralia</taxon>
        <taxon>Lophotrochozoa</taxon>
        <taxon>Mollusca</taxon>
        <taxon>Bivalvia</taxon>
        <taxon>Autobranchia</taxon>
        <taxon>Pteriomorphia</taxon>
        <taxon>Mytilida</taxon>
        <taxon>Mytiloidea</taxon>
        <taxon>Mytilidae</taxon>
        <taxon>Mytilinae</taxon>
        <taxon>Mytilus</taxon>
    </lineage>
</organism>
<dbReference type="InterPro" id="IPR036179">
    <property type="entry name" value="Ig-like_dom_sf"/>
</dbReference>
<dbReference type="PROSITE" id="PS00010">
    <property type="entry name" value="ASX_HYDROXYL"/>
    <property type="match status" value="3"/>
</dbReference>
<evidence type="ECO:0000256" key="2">
    <source>
        <dbReference type="ARBA" id="ARBA00022729"/>
    </source>
</evidence>
<feature type="domain" description="Ig-like" evidence="8">
    <location>
        <begin position="611"/>
        <end position="694"/>
    </location>
</feature>
<feature type="disulfide bond" evidence="6">
    <location>
        <begin position="387"/>
        <end position="396"/>
    </location>
</feature>
<evidence type="ECO:0000259" key="7">
    <source>
        <dbReference type="PROSITE" id="PS50026"/>
    </source>
</evidence>
<dbReference type="OrthoDB" id="6019866at2759"/>
<dbReference type="Pfam" id="PF07679">
    <property type="entry name" value="I-set"/>
    <property type="match status" value="2"/>
</dbReference>
<dbReference type="GO" id="GO:0007156">
    <property type="term" value="P:homophilic cell adhesion via plasma membrane adhesion molecules"/>
    <property type="evidence" value="ECO:0007669"/>
    <property type="project" value="TreeGrafter"/>
</dbReference>
<dbReference type="PROSITE" id="PS50835">
    <property type="entry name" value="IG_LIKE"/>
    <property type="match status" value="5"/>
</dbReference>
<dbReference type="Gene3D" id="2.60.40.10">
    <property type="entry name" value="Immunoglobulins"/>
    <property type="match status" value="6"/>
</dbReference>
<feature type="disulfide bond" evidence="6">
    <location>
        <begin position="366"/>
        <end position="376"/>
    </location>
</feature>
<dbReference type="GO" id="GO:0050808">
    <property type="term" value="P:synapse organization"/>
    <property type="evidence" value="ECO:0007669"/>
    <property type="project" value="TreeGrafter"/>
</dbReference>
<dbReference type="FunFam" id="2.10.25.10:FF:000012">
    <property type="entry name" value="Delta-like protein"/>
    <property type="match status" value="1"/>
</dbReference>
<reference evidence="9" key="1">
    <citation type="submission" date="2018-11" db="EMBL/GenBank/DDBJ databases">
        <authorList>
            <person name="Alioto T."/>
            <person name="Alioto T."/>
        </authorList>
    </citation>
    <scope>NUCLEOTIDE SEQUENCE</scope>
</reference>
<keyword evidence="10" id="KW-1185">Reference proteome</keyword>
<dbReference type="AlphaFoldDB" id="A0A8B6HQU0"/>
<dbReference type="GO" id="GO:0030424">
    <property type="term" value="C:axon"/>
    <property type="evidence" value="ECO:0007669"/>
    <property type="project" value="TreeGrafter"/>
</dbReference>
<feature type="domain" description="EGF-like" evidence="7">
    <location>
        <begin position="437"/>
        <end position="473"/>
    </location>
</feature>
<feature type="domain" description="EGF-like" evidence="7">
    <location>
        <begin position="399"/>
        <end position="435"/>
    </location>
</feature>
<dbReference type="FunFam" id="2.10.25.10:FF:000472">
    <property type="entry name" value="Uncharacterized protein, isoform A"/>
    <property type="match status" value="1"/>
</dbReference>
<dbReference type="PROSITE" id="PS50026">
    <property type="entry name" value="EGF_3"/>
    <property type="match status" value="5"/>
</dbReference>
<dbReference type="CDD" id="cd00054">
    <property type="entry name" value="EGF_CA"/>
    <property type="match status" value="5"/>
</dbReference>
<feature type="domain" description="Ig-like" evidence="8">
    <location>
        <begin position="53"/>
        <end position="144"/>
    </location>
</feature>
<dbReference type="Gene3D" id="2.10.25.10">
    <property type="entry name" value="Laminin"/>
    <property type="match status" value="5"/>
</dbReference>
<dbReference type="GO" id="GO:0048646">
    <property type="term" value="P:anatomical structure formation involved in morphogenesis"/>
    <property type="evidence" value="ECO:0007669"/>
    <property type="project" value="UniProtKB-ARBA"/>
</dbReference>
<dbReference type="GO" id="GO:0030097">
    <property type="term" value="P:hemopoiesis"/>
    <property type="evidence" value="ECO:0007669"/>
    <property type="project" value="UniProtKB-ARBA"/>
</dbReference>
<dbReference type="EMBL" id="UYJE01010411">
    <property type="protein sequence ID" value="VDI82881.1"/>
    <property type="molecule type" value="Genomic_DNA"/>
</dbReference>
<feature type="domain" description="EGF-like" evidence="7">
    <location>
        <begin position="474"/>
        <end position="511"/>
    </location>
</feature>
<feature type="domain" description="Ig-like" evidence="8">
    <location>
        <begin position="236"/>
        <end position="322"/>
    </location>
</feature>
<comment type="caution">
    <text evidence="9">The sequence shown here is derived from an EMBL/GenBank/DDBJ whole genome shotgun (WGS) entry which is preliminary data.</text>
</comment>
<feature type="disulfide bond" evidence="6">
    <location>
        <begin position="501"/>
        <end position="510"/>
    </location>
</feature>
<keyword evidence="3" id="KW-0677">Repeat</keyword>
<dbReference type="Pfam" id="PF00008">
    <property type="entry name" value="EGF"/>
    <property type="match status" value="4"/>
</dbReference>
<dbReference type="InterPro" id="IPR018097">
    <property type="entry name" value="EGF_Ca-bd_CS"/>
</dbReference>
<dbReference type="InterPro" id="IPR000152">
    <property type="entry name" value="EGF-type_Asp/Asn_hydroxyl_site"/>
</dbReference>
<dbReference type="InterPro" id="IPR007110">
    <property type="entry name" value="Ig-like_dom"/>
</dbReference>
<dbReference type="InterPro" id="IPR013783">
    <property type="entry name" value="Ig-like_fold"/>
</dbReference>
<evidence type="ECO:0000256" key="1">
    <source>
        <dbReference type="ARBA" id="ARBA00022536"/>
    </source>
</evidence>
<protein>
    <submittedName>
        <fullName evidence="9">Uncharacterized protein</fullName>
    </submittedName>
</protein>
<feature type="domain" description="EGF-like" evidence="7">
    <location>
        <begin position="13"/>
        <end position="50"/>
    </location>
</feature>
<accession>A0A8B6HQU0</accession>
<feature type="disulfide bond" evidence="6">
    <location>
        <begin position="425"/>
        <end position="434"/>
    </location>
</feature>
<dbReference type="PRINTS" id="PR00010">
    <property type="entry name" value="EGFBLOOD"/>
</dbReference>
<dbReference type="SUPFAM" id="SSF48726">
    <property type="entry name" value="Immunoglobulin"/>
    <property type="match status" value="6"/>
</dbReference>
<dbReference type="SMART" id="SM00181">
    <property type="entry name" value="EGF"/>
    <property type="match status" value="5"/>
</dbReference>
<evidence type="ECO:0000256" key="4">
    <source>
        <dbReference type="ARBA" id="ARBA00023157"/>
    </source>
</evidence>
<dbReference type="InterPro" id="IPR050958">
    <property type="entry name" value="Cell_Adh-Cytoskel_Orgn"/>
</dbReference>
<dbReference type="PANTHER" id="PTHR45080:SF8">
    <property type="entry name" value="IG-LIKE DOMAIN-CONTAINING PROTEIN"/>
    <property type="match status" value="1"/>
</dbReference>
<comment type="caution">
    <text evidence="6">Lacks conserved residue(s) required for the propagation of feature annotation.</text>
</comment>
<keyword evidence="2" id="KW-0732">Signal</keyword>
<feature type="domain" description="EGF-like" evidence="7">
    <location>
        <begin position="362"/>
        <end position="397"/>
    </location>
</feature>
<gene>
    <name evidence="9" type="ORF">MGAL_10B031161</name>
</gene>
<feature type="disulfide bond" evidence="6">
    <location>
        <begin position="40"/>
        <end position="49"/>
    </location>
</feature>
<evidence type="ECO:0000313" key="10">
    <source>
        <dbReference type="Proteomes" id="UP000596742"/>
    </source>
</evidence>
<dbReference type="PANTHER" id="PTHR45080">
    <property type="entry name" value="CONTACTIN 5"/>
    <property type="match status" value="1"/>
</dbReference>
<dbReference type="InterPro" id="IPR013032">
    <property type="entry name" value="EGF-like_CS"/>
</dbReference>
<keyword evidence="1 6" id="KW-0245">EGF-like domain</keyword>
<dbReference type="SUPFAM" id="SSF57196">
    <property type="entry name" value="EGF/Laminin"/>
    <property type="match status" value="5"/>
</dbReference>
<dbReference type="Proteomes" id="UP000596742">
    <property type="component" value="Unassembled WGS sequence"/>
</dbReference>